<proteinExistence type="predicted"/>
<keyword evidence="1" id="KW-0813">Transport</keyword>
<dbReference type="InterPro" id="IPR003439">
    <property type="entry name" value="ABC_transporter-like_ATP-bd"/>
</dbReference>
<dbReference type="Pfam" id="PF00005">
    <property type="entry name" value="ABC_tran"/>
    <property type="match status" value="1"/>
</dbReference>
<dbReference type="Proteomes" id="UP001302806">
    <property type="component" value="Chromosome"/>
</dbReference>
<dbReference type="SUPFAM" id="SSF52540">
    <property type="entry name" value="P-loop containing nucleoside triphosphate hydrolases"/>
    <property type="match status" value="1"/>
</dbReference>
<dbReference type="InterPro" id="IPR003593">
    <property type="entry name" value="AAA+_ATPase"/>
</dbReference>
<sequence length="256" mass="29001">MDVSKQKKIFIEDLPPPYNPIDTNVENLVKLNNVTVTYGERVIVNAICWEIKPGEFWQLIGPNGSGKSTLITLITGDNPKGYLQDMVLFGMQKGSGESVWEIKRNIGYFSSEMLRGFMRSDSIENMIISGFLDSIGLYKFPSDRQILIAHQWLRILNMYEIKDKSFQFLSDGHKRLVLIARAMVKQPPLLILDEPTNGLDDADAEIFAELVNKIATESTTAILYVSHRNEEKLLKPDFIYELEPEQTGSVGKLITV</sequence>
<keyword evidence="2" id="KW-0547">Nucleotide-binding</keyword>
<reference evidence="5 6" key="1">
    <citation type="submission" date="2023-09" db="EMBL/GenBank/DDBJ databases">
        <title>Thalassobella suaedae gen. nov., sp. nov., a marine bacterium of the family Flavobacteriaceae isolated from a halophyte Suaeda japonica.</title>
        <authorList>
            <person name="Lee S.Y."/>
            <person name="Hwang C.Y."/>
        </authorList>
    </citation>
    <scope>NUCLEOTIDE SEQUENCE [LARGE SCALE GENOMIC DNA]</scope>
    <source>
        <strain evidence="5 6">HL-DH14</strain>
    </source>
</reference>
<dbReference type="SMART" id="SM00382">
    <property type="entry name" value="AAA"/>
    <property type="match status" value="1"/>
</dbReference>
<dbReference type="InterPro" id="IPR027417">
    <property type="entry name" value="P-loop_NTPase"/>
</dbReference>
<organism evidence="5 6">
    <name type="scientific">Thalassobellus suaedae</name>
    <dbReference type="NCBI Taxonomy" id="3074124"/>
    <lineage>
        <taxon>Bacteria</taxon>
        <taxon>Pseudomonadati</taxon>
        <taxon>Bacteroidota</taxon>
        <taxon>Flavobacteriia</taxon>
        <taxon>Flavobacteriales</taxon>
        <taxon>Flavobacteriaceae</taxon>
        <taxon>Thalassobellus</taxon>
    </lineage>
</organism>
<dbReference type="PROSITE" id="PS50893">
    <property type="entry name" value="ABC_TRANSPORTER_2"/>
    <property type="match status" value="1"/>
</dbReference>
<dbReference type="Gene3D" id="3.40.50.300">
    <property type="entry name" value="P-loop containing nucleotide triphosphate hydrolases"/>
    <property type="match status" value="1"/>
</dbReference>
<protein>
    <submittedName>
        <fullName evidence="5">ATP-binding cassette domain-containing protein</fullName>
    </submittedName>
</protein>
<dbReference type="InterPro" id="IPR050095">
    <property type="entry name" value="ECF_ABC_transporter_ATP-bd"/>
</dbReference>
<name>A0ABY9XWV2_9FLAO</name>
<accession>A0ABY9XWV2</accession>
<evidence type="ECO:0000313" key="6">
    <source>
        <dbReference type="Proteomes" id="UP001302806"/>
    </source>
</evidence>
<gene>
    <name evidence="5" type="ORF">RHP51_05260</name>
</gene>
<dbReference type="PANTHER" id="PTHR43553">
    <property type="entry name" value="HEAVY METAL TRANSPORTER"/>
    <property type="match status" value="1"/>
</dbReference>
<dbReference type="GO" id="GO:0005524">
    <property type="term" value="F:ATP binding"/>
    <property type="evidence" value="ECO:0007669"/>
    <property type="project" value="UniProtKB-KW"/>
</dbReference>
<evidence type="ECO:0000259" key="4">
    <source>
        <dbReference type="PROSITE" id="PS50893"/>
    </source>
</evidence>
<evidence type="ECO:0000256" key="1">
    <source>
        <dbReference type="ARBA" id="ARBA00022448"/>
    </source>
</evidence>
<evidence type="ECO:0000256" key="2">
    <source>
        <dbReference type="ARBA" id="ARBA00022741"/>
    </source>
</evidence>
<keyword evidence="3 5" id="KW-0067">ATP-binding</keyword>
<feature type="domain" description="ABC transporter" evidence="4">
    <location>
        <begin position="29"/>
        <end position="256"/>
    </location>
</feature>
<dbReference type="PANTHER" id="PTHR43553:SF3">
    <property type="entry name" value="ABC TRANSPORTER ATP-BINDING PROTEIN MODF"/>
    <property type="match status" value="1"/>
</dbReference>
<evidence type="ECO:0000256" key="3">
    <source>
        <dbReference type="ARBA" id="ARBA00022840"/>
    </source>
</evidence>
<evidence type="ECO:0000313" key="5">
    <source>
        <dbReference type="EMBL" id="WNH10109.1"/>
    </source>
</evidence>
<dbReference type="EMBL" id="CP134537">
    <property type="protein sequence ID" value="WNH10109.1"/>
    <property type="molecule type" value="Genomic_DNA"/>
</dbReference>
<dbReference type="RefSeq" id="WP_415866454.1">
    <property type="nucleotide sequence ID" value="NZ_CP134537.1"/>
</dbReference>